<evidence type="ECO:0000256" key="6">
    <source>
        <dbReference type="RuleBase" id="RU000481"/>
    </source>
</evidence>
<keyword evidence="3 6" id="KW-0032">Aminotransferase</keyword>
<dbReference type="SUPFAM" id="SSF53383">
    <property type="entry name" value="PLP-dependent transferases"/>
    <property type="match status" value="1"/>
</dbReference>
<evidence type="ECO:0000256" key="2">
    <source>
        <dbReference type="ARBA" id="ARBA00007441"/>
    </source>
</evidence>
<reference evidence="8 9" key="1">
    <citation type="submission" date="2016-10" db="EMBL/GenBank/DDBJ databases">
        <authorList>
            <person name="de Groot N.N."/>
        </authorList>
    </citation>
    <scope>NUCLEOTIDE SEQUENCE [LARGE SCALE GENOMIC DNA]</scope>
    <source>
        <strain evidence="8 9">SLAS-1</strain>
    </source>
</reference>
<dbReference type="GO" id="GO:0008483">
    <property type="term" value="F:transaminase activity"/>
    <property type="evidence" value="ECO:0007669"/>
    <property type="project" value="UniProtKB-KW"/>
</dbReference>
<evidence type="ECO:0000256" key="5">
    <source>
        <dbReference type="ARBA" id="ARBA00022898"/>
    </source>
</evidence>
<dbReference type="CDD" id="cd00609">
    <property type="entry name" value="AAT_like"/>
    <property type="match status" value="1"/>
</dbReference>
<comment type="similarity">
    <text evidence="2 6">Belongs to the class-I pyridoxal-phosphate-dependent aminotransferase family.</text>
</comment>
<dbReference type="RefSeq" id="WP_089762047.1">
    <property type="nucleotide sequence ID" value="NZ_FNGO01000031.1"/>
</dbReference>
<dbReference type="STRING" id="321763.SAMN04488692_13112"/>
<dbReference type="GO" id="GO:0030170">
    <property type="term" value="F:pyridoxal phosphate binding"/>
    <property type="evidence" value="ECO:0007669"/>
    <property type="project" value="InterPro"/>
</dbReference>
<dbReference type="PANTHER" id="PTHR46383:SF1">
    <property type="entry name" value="ASPARTATE AMINOTRANSFERASE"/>
    <property type="match status" value="1"/>
</dbReference>
<protein>
    <recommendedName>
        <fullName evidence="6">Aminotransferase</fullName>
        <ecNumber evidence="6">2.6.1.-</ecNumber>
    </recommendedName>
</protein>
<dbReference type="InterPro" id="IPR015421">
    <property type="entry name" value="PyrdxlP-dep_Trfase_major"/>
</dbReference>
<dbReference type="InterPro" id="IPR004839">
    <property type="entry name" value="Aminotransferase_I/II_large"/>
</dbReference>
<evidence type="ECO:0000256" key="1">
    <source>
        <dbReference type="ARBA" id="ARBA00001933"/>
    </source>
</evidence>
<evidence type="ECO:0000313" key="9">
    <source>
        <dbReference type="Proteomes" id="UP000199476"/>
    </source>
</evidence>
<keyword evidence="9" id="KW-1185">Reference proteome</keyword>
<dbReference type="Gene3D" id="3.40.640.10">
    <property type="entry name" value="Type I PLP-dependent aspartate aminotransferase-like (Major domain)"/>
    <property type="match status" value="1"/>
</dbReference>
<comment type="cofactor">
    <cofactor evidence="1 6">
        <name>pyridoxal 5'-phosphate</name>
        <dbReference type="ChEBI" id="CHEBI:597326"/>
    </cofactor>
</comment>
<dbReference type="AlphaFoldDB" id="A0A1G9STZ7"/>
<evidence type="ECO:0000256" key="4">
    <source>
        <dbReference type="ARBA" id="ARBA00022679"/>
    </source>
</evidence>
<keyword evidence="4 6" id="KW-0808">Transferase</keyword>
<dbReference type="InterPro" id="IPR015422">
    <property type="entry name" value="PyrdxlP-dep_Trfase_small"/>
</dbReference>
<dbReference type="PROSITE" id="PS00105">
    <property type="entry name" value="AA_TRANSFER_CLASS_1"/>
    <property type="match status" value="1"/>
</dbReference>
<dbReference type="Gene3D" id="3.90.1150.10">
    <property type="entry name" value="Aspartate Aminotransferase, domain 1"/>
    <property type="match status" value="1"/>
</dbReference>
<evidence type="ECO:0000313" key="8">
    <source>
        <dbReference type="EMBL" id="SDM38900.1"/>
    </source>
</evidence>
<dbReference type="Pfam" id="PF00155">
    <property type="entry name" value="Aminotran_1_2"/>
    <property type="match status" value="1"/>
</dbReference>
<proteinExistence type="inferred from homology"/>
<evidence type="ECO:0000259" key="7">
    <source>
        <dbReference type="Pfam" id="PF00155"/>
    </source>
</evidence>
<feature type="domain" description="Aminotransferase class I/classII large" evidence="7">
    <location>
        <begin position="31"/>
        <end position="389"/>
    </location>
</feature>
<dbReference type="EMBL" id="FNGO01000031">
    <property type="protein sequence ID" value="SDM38900.1"/>
    <property type="molecule type" value="Genomic_DNA"/>
</dbReference>
<dbReference type="Proteomes" id="UP000199476">
    <property type="component" value="Unassembled WGS sequence"/>
</dbReference>
<dbReference type="EC" id="2.6.1.-" evidence="6"/>
<evidence type="ECO:0000256" key="3">
    <source>
        <dbReference type="ARBA" id="ARBA00022576"/>
    </source>
</evidence>
<sequence>MKLSERAQTIEASMTLAISARAKELQADGHDVIGFGAGEPDFDTPEHIGEAGKEAIDKGLTTYTPAAGTKGLKKAVQRKFKKDSGLHYDLDQIIISNGAKHCLFNTFQAILNEGDEVIIPLPYWVSYPEMVKMGGGDPTYVKAREENGFKVDIGDLRGAVNEDTKALILNSPNNPTGCVYTEKKLEEIAALAVKEDFMVVSDEIYEEIIYDEREHVSIATLGEEIKKQTIVINGMSKAYSMTGWRIGFAAGPQEIIEIMANMQSHATSNPNSIAQYASVAGLEGSKEPIYEMVEVFKERRDYMVEEIDDMPEVSCIKPYGAFYLMVNIENLFGSTYDGQKIQGSMSFADLFLEGKKVAVVPGKAFGHDGYIRLSYAASLADIKEGLKRLRKFIEEID</sequence>
<dbReference type="InterPro" id="IPR004838">
    <property type="entry name" value="NHTrfase_class1_PyrdxlP-BS"/>
</dbReference>
<dbReference type="FunFam" id="3.40.640.10:FF:000033">
    <property type="entry name" value="Aspartate aminotransferase"/>
    <property type="match status" value="1"/>
</dbReference>
<dbReference type="PANTHER" id="PTHR46383">
    <property type="entry name" value="ASPARTATE AMINOTRANSFERASE"/>
    <property type="match status" value="1"/>
</dbReference>
<gene>
    <name evidence="8" type="ORF">SAMN04488692_13112</name>
</gene>
<dbReference type="GO" id="GO:0006520">
    <property type="term" value="P:amino acid metabolic process"/>
    <property type="evidence" value="ECO:0007669"/>
    <property type="project" value="InterPro"/>
</dbReference>
<dbReference type="OrthoDB" id="9802328at2"/>
<dbReference type="InterPro" id="IPR050596">
    <property type="entry name" value="AspAT/PAT-like"/>
</dbReference>
<organism evidence="8 9">
    <name type="scientific">Halarsenatibacter silvermanii</name>
    <dbReference type="NCBI Taxonomy" id="321763"/>
    <lineage>
        <taxon>Bacteria</taxon>
        <taxon>Bacillati</taxon>
        <taxon>Bacillota</taxon>
        <taxon>Clostridia</taxon>
        <taxon>Halanaerobiales</taxon>
        <taxon>Halarsenatibacteraceae</taxon>
        <taxon>Halarsenatibacter</taxon>
    </lineage>
</organism>
<keyword evidence="5" id="KW-0663">Pyridoxal phosphate</keyword>
<dbReference type="InterPro" id="IPR015424">
    <property type="entry name" value="PyrdxlP-dep_Trfase"/>
</dbReference>
<accession>A0A1G9STZ7</accession>
<dbReference type="PRINTS" id="PR00753">
    <property type="entry name" value="ACCSYNTHASE"/>
</dbReference>
<name>A0A1G9STZ7_9FIRM</name>